<organism evidence="2 3">
    <name type="scientific">Heliorestis acidaminivorans</name>
    <dbReference type="NCBI Taxonomy" id="553427"/>
    <lineage>
        <taxon>Bacteria</taxon>
        <taxon>Bacillati</taxon>
        <taxon>Bacillota</taxon>
        <taxon>Clostridia</taxon>
        <taxon>Eubacteriales</taxon>
        <taxon>Heliobacteriaceae</taxon>
        <taxon>Heliorestis</taxon>
    </lineage>
</organism>
<evidence type="ECO:0000256" key="1">
    <source>
        <dbReference type="SAM" id="MobiDB-lite"/>
    </source>
</evidence>
<evidence type="ECO:0000313" key="3">
    <source>
        <dbReference type="Proteomes" id="UP000468766"/>
    </source>
</evidence>
<feature type="compositionally biased region" description="Basic and acidic residues" evidence="1">
    <location>
        <begin position="647"/>
        <end position="656"/>
    </location>
</feature>
<name>A0A6I0EQR3_9FIRM</name>
<dbReference type="RefSeq" id="WP_151621198.1">
    <property type="nucleotide sequence ID" value="NZ_WBXO01000010.1"/>
</dbReference>
<sequence>MQEKDHQEEERTELPLRSLVGVKLHILSLDLGTYDREQEEIGALEAQVEVHDQEEEEGRLHISGKVIVSAQVDRIAVNSQQSIAEESDSDVPLVETEAETISDSISEDEVDVEAKAEEEAEAEAVNESGSEVESVAVETAEVVPEAEAVVSESVMSEADIESEEVKVYEKSEDDLEEPIGSESFALFKREIPPGPKTARREQYFELMLDPINPLYSPPLDDTMDEDDLESLELGDHDIELQVLHTHRYWQAERLHVDVVVAPATTCSLCDEETEGAKQDQEVIELRGLEDLEASQIIALAWRAIENEDGTEIEAQVVLQGRDNEALRIVQQSQFVEGKNIILGIPNFEQDALAEGVVKGWFKRESLAELLQEDSIEEVQDESYNEVDSQDVYEASTSEEFTDAEQDTNDEQENEETNYAEFASGESYAESTYEESISEEIKHEDVAKDISHESTAEAEDYAEEAGDYEEAEDFGETGETAHLTEHSDYGTEEPLYPYVSNYDDEQAKIQTYESVDISSHQDHEPERWFIDKGGNQTYSTALRDEEGFKQDYDEADEPLVEGFEAEKFEVERFVTEEYDLPINDDPDYMEEWNHNEAAELYDNYNDLEKSEPYDSLENLAQEKLLQPLDGDVTEPLVQEEVMVSEFSSGDREEKSDVQELTEEELQKAIFEAELEAAMNAELEEVAAEEKEEIEREAVEQEAVEQEAVEQEAVEQEAVEQEEVERDAFEEDGVEVGGVGE</sequence>
<feature type="compositionally biased region" description="Acidic residues" evidence="1">
    <location>
        <begin position="698"/>
        <end position="732"/>
    </location>
</feature>
<feature type="region of interest" description="Disordered" evidence="1">
    <location>
        <begin position="642"/>
        <end position="661"/>
    </location>
</feature>
<feature type="compositionally biased region" description="Acidic residues" evidence="1">
    <location>
        <begin position="455"/>
        <end position="475"/>
    </location>
</feature>
<feature type="compositionally biased region" description="Acidic residues" evidence="1">
    <location>
        <begin position="377"/>
        <end position="390"/>
    </location>
</feature>
<keyword evidence="3" id="KW-1185">Reference proteome</keyword>
<dbReference type="Proteomes" id="UP000468766">
    <property type="component" value="Unassembled WGS sequence"/>
</dbReference>
<dbReference type="EMBL" id="WBXO01000010">
    <property type="protein sequence ID" value="KAB2951716.1"/>
    <property type="molecule type" value="Genomic_DNA"/>
</dbReference>
<protein>
    <submittedName>
        <fullName evidence="2">Uncharacterized protein</fullName>
    </submittedName>
</protein>
<feature type="region of interest" description="Disordered" evidence="1">
    <location>
        <begin position="684"/>
        <end position="739"/>
    </location>
</feature>
<accession>A0A6I0EQR3</accession>
<feature type="non-terminal residue" evidence="2">
    <location>
        <position position="739"/>
    </location>
</feature>
<reference evidence="2 3" key="1">
    <citation type="submission" date="2019-10" db="EMBL/GenBank/DDBJ databases">
        <title>Whole-genome sequence of the extremophile Heliorestis acidaminivorans DSM 24790.</title>
        <authorList>
            <person name="Kyndt J.A."/>
            <person name="Meyer T.E."/>
        </authorList>
    </citation>
    <scope>NUCLEOTIDE SEQUENCE [LARGE SCALE GENOMIC DNA]</scope>
    <source>
        <strain evidence="2 3">DSM 24790</strain>
    </source>
</reference>
<dbReference type="OrthoDB" id="2077770at2"/>
<gene>
    <name evidence="2" type="ORF">F9B85_11870</name>
</gene>
<feature type="compositionally biased region" description="Acidic residues" evidence="1">
    <location>
        <begin position="399"/>
        <end position="417"/>
    </location>
</feature>
<comment type="caution">
    <text evidence="2">The sequence shown here is derived from an EMBL/GenBank/DDBJ whole genome shotgun (WGS) entry which is preliminary data.</text>
</comment>
<evidence type="ECO:0000313" key="2">
    <source>
        <dbReference type="EMBL" id="KAB2951716.1"/>
    </source>
</evidence>
<feature type="compositionally biased region" description="Basic and acidic residues" evidence="1">
    <location>
        <begin position="438"/>
        <end position="454"/>
    </location>
</feature>
<proteinExistence type="predicted"/>
<feature type="region of interest" description="Disordered" evidence="1">
    <location>
        <begin position="377"/>
        <end position="494"/>
    </location>
</feature>
<dbReference type="AlphaFoldDB" id="A0A6I0EQR3"/>